<feature type="compositionally biased region" description="Basic and acidic residues" evidence="1">
    <location>
        <begin position="183"/>
        <end position="194"/>
    </location>
</feature>
<sequence>MAEQKNSRSLSDQIEQATAPGEPLRVVQLTPDLITIDQRRYRIEVDHKQAFERERLSERYNEILDKYDYVVGDWGYDQLRLRGFYRADDPRAPKDQLISTLEDYLYEYCNFGCAYFVLARLDAPAVKPPRRRTRGSRAGKNGAETRDTRPAKPYTEQKVHAVDPKGKHVQSRGGGHHRRFTIRQRDDQDGKKQD</sequence>
<dbReference type="Proteomes" id="UP001597192">
    <property type="component" value="Unassembled WGS sequence"/>
</dbReference>
<dbReference type="EMBL" id="JBHTOG010000003">
    <property type="protein sequence ID" value="MFD1431327.1"/>
    <property type="molecule type" value="Genomic_DNA"/>
</dbReference>
<evidence type="ECO:0000313" key="2">
    <source>
        <dbReference type="EMBL" id="MFD1431327.1"/>
    </source>
</evidence>
<name>A0ABW4CLT9_9LACO</name>
<dbReference type="RefSeq" id="WP_125696589.1">
    <property type="nucleotide sequence ID" value="NZ_JBHTOG010000003.1"/>
</dbReference>
<evidence type="ECO:0000313" key="3">
    <source>
        <dbReference type="Proteomes" id="UP001597192"/>
    </source>
</evidence>
<comment type="caution">
    <text evidence="2">The sequence shown here is derived from an EMBL/GenBank/DDBJ whole genome shotgun (WGS) entry which is preliminary data.</text>
</comment>
<accession>A0ABW4CLT9</accession>
<feature type="region of interest" description="Disordered" evidence="1">
    <location>
        <begin position="127"/>
        <end position="194"/>
    </location>
</feature>
<feature type="compositionally biased region" description="Basic residues" evidence="1">
    <location>
        <begin position="167"/>
        <end position="182"/>
    </location>
</feature>
<feature type="compositionally biased region" description="Basic residues" evidence="1">
    <location>
        <begin position="128"/>
        <end position="137"/>
    </location>
</feature>
<feature type="compositionally biased region" description="Basic and acidic residues" evidence="1">
    <location>
        <begin position="143"/>
        <end position="166"/>
    </location>
</feature>
<proteinExistence type="predicted"/>
<dbReference type="InterPro" id="IPR038141">
    <property type="entry name" value="YutD-like_sf"/>
</dbReference>
<dbReference type="Gene3D" id="3.50.4.20">
    <property type="match status" value="1"/>
</dbReference>
<gene>
    <name evidence="2" type="ORF">ACFQ47_01210</name>
</gene>
<dbReference type="Pfam" id="PF06265">
    <property type="entry name" value="YutD-like"/>
    <property type="match status" value="1"/>
</dbReference>
<evidence type="ECO:0000256" key="1">
    <source>
        <dbReference type="SAM" id="MobiDB-lite"/>
    </source>
</evidence>
<organism evidence="2 3">
    <name type="scientific">Lacticaseibacillus yichunensis</name>
    <dbReference type="NCBI Taxonomy" id="2486015"/>
    <lineage>
        <taxon>Bacteria</taxon>
        <taxon>Bacillati</taxon>
        <taxon>Bacillota</taxon>
        <taxon>Bacilli</taxon>
        <taxon>Lactobacillales</taxon>
        <taxon>Lactobacillaceae</taxon>
        <taxon>Lacticaseibacillus</taxon>
    </lineage>
</organism>
<protein>
    <submittedName>
        <fullName evidence="2">YutD family protein</fullName>
    </submittedName>
</protein>
<dbReference type="InterPro" id="IPR009370">
    <property type="entry name" value="YutD-like"/>
</dbReference>
<reference evidence="3" key="1">
    <citation type="journal article" date="2019" name="Int. J. Syst. Evol. Microbiol.">
        <title>The Global Catalogue of Microorganisms (GCM) 10K type strain sequencing project: providing services to taxonomists for standard genome sequencing and annotation.</title>
        <authorList>
            <consortium name="The Broad Institute Genomics Platform"/>
            <consortium name="The Broad Institute Genome Sequencing Center for Infectious Disease"/>
            <person name="Wu L."/>
            <person name="Ma J."/>
        </authorList>
    </citation>
    <scope>NUCLEOTIDE SEQUENCE [LARGE SCALE GENOMIC DNA]</scope>
    <source>
        <strain evidence="3">CCM 8947</strain>
    </source>
</reference>
<dbReference type="PIRSF" id="PIRSF012565">
    <property type="entry name" value="DUF1027"/>
    <property type="match status" value="1"/>
</dbReference>
<keyword evidence="3" id="KW-1185">Reference proteome</keyword>